<dbReference type="Pfam" id="PF13041">
    <property type="entry name" value="PPR_2"/>
    <property type="match status" value="1"/>
</dbReference>
<organism evidence="3 4">
    <name type="scientific">Mikania micrantha</name>
    <name type="common">bitter vine</name>
    <dbReference type="NCBI Taxonomy" id="192012"/>
    <lineage>
        <taxon>Eukaryota</taxon>
        <taxon>Viridiplantae</taxon>
        <taxon>Streptophyta</taxon>
        <taxon>Embryophyta</taxon>
        <taxon>Tracheophyta</taxon>
        <taxon>Spermatophyta</taxon>
        <taxon>Magnoliopsida</taxon>
        <taxon>eudicotyledons</taxon>
        <taxon>Gunneridae</taxon>
        <taxon>Pentapetalae</taxon>
        <taxon>asterids</taxon>
        <taxon>campanulids</taxon>
        <taxon>Asterales</taxon>
        <taxon>Asteraceae</taxon>
        <taxon>Asteroideae</taxon>
        <taxon>Heliantheae alliance</taxon>
        <taxon>Eupatorieae</taxon>
        <taxon>Mikania</taxon>
    </lineage>
</organism>
<evidence type="ECO:0000256" key="2">
    <source>
        <dbReference type="PROSITE-ProRule" id="PRU00708"/>
    </source>
</evidence>
<dbReference type="EMBL" id="SZYD01000004">
    <property type="protein sequence ID" value="KAD6454007.1"/>
    <property type="molecule type" value="Genomic_DNA"/>
</dbReference>
<gene>
    <name evidence="3" type="ORF">E3N88_08713</name>
</gene>
<dbReference type="InterPro" id="IPR046960">
    <property type="entry name" value="PPR_At4g14850-like_plant"/>
</dbReference>
<evidence type="ECO:0000313" key="4">
    <source>
        <dbReference type="Proteomes" id="UP000326396"/>
    </source>
</evidence>
<dbReference type="PROSITE" id="PS51375">
    <property type="entry name" value="PPR"/>
    <property type="match status" value="2"/>
</dbReference>
<sequence>MKTPGVCYAWDPVCHADTMSTCNIQTNFIDITQKPTHFNIISYSQNPKTHRRNVCFCVKSSTVQLPLHRPHRKILRSIENPERKPSSTTIETTTATTTSSDVLRLLDYLGFPVPDALYISLIKECTHYLEADEAVLLHAHLTKNRRNMPPLNLLNRVLIMFISCGCMHNARQVFDEMTKRDFNSWAIMIAGYADSGEYEKVINLFTNPKLQYIIYSCNSFPVSWVFVCVLKACASTLNLTLGKQIHGWLMKSGYSDDLFVGSSLISFYGKIRSFKDGDLVFNGISSQRNVVIWTARINNSCKEENFHQVLDVFKEMGKAGIRKNSFTFSSVLSACAKVSDDGNCGEQIHANAIKLGLASKSYVQCGLVNMYGKFGLIENAKRAFDVNKKRRNRACWNAMLASYIQNGCLIEAIKFLYQMKAVGIQPQESRLNKLRSLCGSKILKN</sequence>
<accession>A0A5N6PHY6</accession>
<reference evidence="3 4" key="1">
    <citation type="submission" date="2019-05" db="EMBL/GenBank/DDBJ databases">
        <title>Mikania micrantha, genome provides insights into the molecular mechanism of rapid growth.</title>
        <authorList>
            <person name="Liu B."/>
        </authorList>
    </citation>
    <scope>NUCLEOTIDE SEQUENCE [LARGE SCALE GENOMIC DNA]</scope>
    <source>
        <strain evidence="3">NLD-2019</strain>
        <tissue evidence="3">Leaf</tissue>
    </source>
</reference>
<dbReference type="InterPro" id="IPR002885">
    <property type="entry name" value="PPR_rpt"/>
</dbReference>
<dbReference type="Gene3D" id="1.25.40.10">
    <property type="entry name" value="Tetratricopeptide repeat domain"/>
    <property type="match status" value="3"/>
</dbReference>
<dbReference type="OrthoDB" id="1893323at2759"/>
<proteinExistence type="predicted"/>
<dbReference type="InterPro" id="IPR011990">
    <property type="entry name" value="TPR-like_helical_dom_sf"/>
</dbReference>
<dbReference type="PANTHER" id="PTHR47926">
    <property type="entry name" value="PENTATRICOPEPTIDE REPEAT-CONTAINING PROTEIN"/>
    <property type="match status" value="1"/>
</dbReference>
<feature type="repeat" description="PPR" evidence="2">
    <location>
        <begin position="392"/>
        <end position="426"/>
    </location>
</feature>
<keyword evidence="4" id="KW-1185">Reference proteome</keyword>
<dbReference type="FunFam" id="1.25.40.10:FF:000285">
    <property type="entry name" value="Pentatricopeptide repeat-containing protein, chloroplastic"/>
    <property type="match status" value="1"/>
</dbReference>
<evidence type="ECO:0000256" key="1">
    <source>
        <dbReference type="ARBA" id="ARBA00022737"/>
    </source>
</evidence>
<dbReference type="Proteomes" id="UP000326396">
    <property type="component" value="Linkage Group LG12"/>
</dbReference>
<protein>
    <recommendedName>
        <fullName evidence="5">Pentacotripeptide-repeat region of PRORP domain-containing protein</fullName>
    </recommendedName>
</protein>
<comment type="caution">
    <text evidence="3">The sequence shown here is derived from an EMBL/GenBank/DDBJ whole genome shotgun (WGS) entry which is preliminary data.</text>
</comment>
<keyword evidence="1" id="KW-0677">Repeat</keyword>
<dbReference type="GO" id="GO:0003723">
    <property type="term" value="F:RNA binding"/>
    <property type="evidence" value="ECO:0007669"/>
    <property type="project" value="InterPro"/>
</dbReference>
<dbReference type="Pfam" id="PF01535">
    <property type="entry name" value="PPR"/>
    <property type="match status" value="3"/>
</dbReference>
<dbReference type="NCBIfam" id="TIGR00756">
    <property type="entry name" value="PPR"/>
    <property type="match status" value="2"/>
</dbReference>
<feature type="repeat" description="PPR" evidence="2">
    <location>
        <begin position="289"/>
        <end position="323"/>
    </location>
</feature>
<name>A0A5N6PHY6_9ASTR</name>
<dbReference type="PANTHER" id="PTHR47926:SF361">
    <property type="entry name" value="PENTACOTRIPEPTIDE-REPEAT REGION OF PRORP DOMAIN-CONTAINING PROTEIN"/>
    <property type="match status" value="1"/>
</dbReference>
<evidence type="ECO:0008006" key="5">
    <source>
        <dbReference type="Google" id="ProtNLM"/>
    </source>
</evidence>
<evidence type="ECO:0000313" key="3">
    <source>
        <dbReference type="EMBL" id="KAD6454007.1"/>
    </source>
</evidence>
<dbReference type="AlphaFoldDB" id="A0A5N6PHY6"/>
<dbReference type="GO" id="GO:0009451">
    <property type="term" value="P:RNA modification"/>
    <property type="evidence" value="ECO:0007669"/>
    <property type="project" value="InterPro"/>
</dbReference>